<evidence type="ECO:0000313" key="3">
    <source>
        <dbReference type="Proteomes" id="UP000800039"/>
    </source>
</evidence>
<gene>
    <name evidence="2" type="ORF">K460DRAFT_391723</name>
</gene>
<accession>A0A9P4LEK5</accession>
<evidence type="ECO:0000313" key="2">
    <source>
        <dbReference type="EMBL" id="KAF1851452.1"/>
    </source>
</evidence>
<sequence>MAISKKTILFIGGGWHPPKSYRKLAAALEALGFDVHVPAHPTMNESRPPNADLSTDTANIRSYAEDLLQDGREVIALMHSYGGQVGTNALHGLGITDRAKSGLTGGVSNLIYLAACAVPEGKSMIDMVRHHGHEELMSSAFDVADDMSCVCRDPKATFVGVDSGISDQEVEEYVSTFVRWNGNCMYQPITAGRAAWRDIPVTYIYAAKDMTIPLVYQTWFVEEMKKQGVEVQTATLDTGHCPNLTATTETAELVRKIAKGEVLHG</sequence>
<dbReference type="SUPFAM" id="SSF53474">
    <property type="entry name" value="alpha/beta-Hydrolases"/>
    <property type="match status" value="1"/>
</dbReference>
<name>A0A9P4LEK5_9PLEO</name>
<dbReference type="Pfam" id="PF12697">
    <property type="entry name" value="Abhydrolase_6"/>
    <property type="match status" value="1"/>
</dbReference>
<dbReference type="InterPro" id="IPR000073">
    <property type="entry name" value="AB_hydrolase_1"/>
</dbReference>
<dbReference type="OrthoDB" id="1263307at2759"/>
<dbReference type="RefSeq" id="XP_040794015.1">
    <property type="nucleotide sequence ID" value="XM_040935841.1"/>
</dbReference>
<dbReference type="GeneID" id="63853092"/>
<comment type="caution">
    <text evidence="2">The sequence shown here is derived from an EMBL/GenBank/DDBJ whole genome shotgun (WGS) entry which is preliminary data.</text>
</comment>
<protein>
    <submittedName>
        <fullName evidence="2">Alpha/beta-hydrolase</fullName>
    </submittedName>
</protein>
<dbReference type="AlphaFoldDB" id="A0A9P4LEK5"/>
<dbReference type="Gene3D" id="3.40.50.1820">
    <property type="entry name" value="alpha/beta hydrolase"/>
    <property type="match status" value="1"/>
</dbReference>
<dbReference type="EMBL" id="ML976614">
    <property type="protein sequence ID" value="KAF1851452.1"/>
    <property type="molecule type" value="Genomic_DNA"/>
</dbReference>
<keyword evidence="3" id="KW-1185">Reference proteome</keyword>
<organism evidence="2 3">
    <name type="scientific">Cucurbitaria berberidis CBS 394.84</name>
    <dbReference type="NCBI Taxonomy" id="1168544"/>
    <lineage>
        <taxon>Eukaryota</taxon>
        <taxon>Fungi</taxon>
        <taxon>Dikarya</taxon>
        <taxon>Ascomycota</taxon>
        <taxon>Pezizomycotina</taxon>
        <taxon>Dothideomycetes</taxon>
        <taxon>Pleosporomycetidae</taxon>
        <taxon>Pleosporales</taxon>
        <taxon>Pleosporineae</taxon>
        <taxon>Cucurbitariaceae</taxon>
        <taxon>Cucurbitaria</taxon>
    </lineage>
</organism>
<dbReference type="PANTHER" id="PTHR37017:SF10">
    <property type="entry name" value="AB HYDROLASE-1 DOMAIN-CONTAINING PROTEIN"/>
    <property type="match status" value="1"/>
</dbReference>
<reference evidence="2" key="1">
    <citation type="submission" date="2020-01" db="EMBL/GenBank/DDBJ databases">
        <authorList>
            <consortium name="DOE Joint Genome Institute"/>
            <person name="Haridas S."/>
            <person name="Albert R."/>
            <person name="Binder M."/>
            <person name="Bloem J."/>
            <person name="Labutti K."/>
            <person name="Salamov A."/>
            <person name="Andreopoulos B."/>
            <person name="Baker S.E."/>
            <person name="Barry K."/>
            <person name="Bills G."/>
            <person name="Bluhm B.H."/>
            <person name="Cannon C."/>
            <person name="Castanera R."/>
            <person name="Culley D.E."/>
            <person name="Daum C."/>
            <person name="Ezra D."/>
            <person name="Gonzalez J.B."/>
            <person name="Henrissat B."/>
            <person name="Kuo A."/>
            <person name="Liang C."/>
            <person name="Lipzen A."/>
            <person name="Lutzoni F."/>
            <person name="Magnuson J."/>
            <person name="Mondo S."/>
            <person name="Nolan M."/>
            <person name="Ohm R."/>
            <person name="Pangilinan J."/>
            <person name="Park H.-J."/>
            <person name="Ramirez L."/>
            <person name="Alfaro M."/>
            <person name="Sun H."/>
            <person name="Tritt A."/>
            <person name="Yoshinaga Y."/>
            <person name="Zwiers L.-H."/>
            <person name="Turgeon B.G."/>
            <person name="Goodwin S.B."/>
            <person name="Spatafora J.W."/>
            <person name="Crous P.W."/>
            <person name="Grigoriev I.V."/>
        </authorList>
    </citation>
    <scope>NUCLEOTIDE SEQUENCE</scope>
    <source>
        <strain evidence="2">CBS 394.84</strain>
    </source>
</reference>
<feature type="domain" description="AB hydrolase-1" evidence="1">
    <location>
        <begin position="8"/>
        <end position="252"/>
    </location>
</feature>
<dbReference type="Proteomes" id="UP000800039">
    <property type="component" value="Unassembled WGS sequence"/>
</dbReference>
<proteinExistence type="predicted"/>
<dbReference type="InterPro" id="IPR029058">
    <property type="entry name" value="AB_hydrolase_fold"/>
</dbReference>
<dbReference type="PANTHER" id="PTHR37017">
    <property type="entry name" value="AB HYDROLASE-1 DOMAIN-CONTAINING PROTEIN-RELATED"/>
    <property type="match status" value="1"/>
</dbReference>
<evidence type="ECO:0000259" key="1">
    <source>
        <dbReference type="Pfam" id="PF12697"/>
    </source>
</evidence>
<dbReference type="InterPro" id="IPR052897">
    <property type="entry name" value="Sec-Metab_Biosynth_Hydrolase"/>
</dbReference>